<dbReference type="HOGENOM" id="CLU_009579_3_3_1"/>
<sequence>MNSTEAELWPNLYIELRSRGLTTIVFESTLIILINISALVGNFFTCWVIYKDERLHTITYGYIGALAMSDLLYACLVNPLIDASLVTGEWNLGKTACQVQAVLCIAFAWNSLHLMTLISVNRYFRVIRSEVYRRRFSWKLTAFLIGASLFCAVFSSSFPYFPGWCEYVFQPGKAVCFMHIYDRYSSENRFFTLIMTVVYVIIPIIVISFCYARVFRVVKVQQKNLIRNLNRIHITSTLDNTRNVTTNEHASSITEGSVGSNTNACALAQLCRNPEEIRLNRVLLVLVLGCAICWLPVIIIEIIDTLIGSLPRAAHVLYTYLGSLSGAVNPLVYGIMNRKFRKEMLRLLRMCRPNKRTIVGPYGN</sequence>
<evidence type="ECO:0000256" key="6">
    <source>
        <dbReference type="ARBA" id="ARBA00023136"/>
    </source>
</evidence>
<dbReference type="Gene3D" id="1.20.1070.10">
    <property type="entry name" value="Rhodopsin 7-helix transmembrane proteins"/>
    <property type="match status" value="1"/>
</dbReference>
<dbReference type="FunFam" id="1.20.1070.10:FF:000597">
    <property type="entry name" value="Predicted protein"/>
    <property type="match status" value="1"/>
</dbReference>
<comment type="subcellular location">
    <subcellularLocation>
        <location evidence="1">Cell membrane</location>
        <topology evidence="1">Multi-pass membrane protein</topology>
    </subcellularLocation>
</comment>
<dbReference type="PROSITE" id="PS50262">
    <property type="entry name" value="G_PROTEIN_RECEP_F1_2"/>
    <property type="match status" value="1"/>
</dbReference>
<dbReference type="KEGG" id="nve:5507935"/>
<keyword evidence="12" id="KW-1185">Reference proteome</keyword>
<name>A7SIK3_NEMVE</name>
<feature type="transmembrane region" description="Helical" evidence="9">
    <location>
        <begin position="100"/>
        <end position="120"/>
    </location>
</feature>
<evidence type="ECO:0000256" key="9">
    <source>
        <dbReference type="SAM" id="Phobius"/>
    </source>
</evidence>
<keyword evidence="2" id="KW-1003">Cell membrane</keyword>
<feature type="transmembrane region" description="Helical" evidence="9">
    <location>
        <begin position="315"/>
        <end position="336"/>
    </location>
</feature>
<dbReference type="InterPro" id="IPR017452">
    <property type="entry name" value="GPCR_Rhodpsn_7TM"/>
</dbReference>
<feature type="domain" description="G-protein coupled receptors family 1 profile" evidence="10">
    <location>
        <begin position="41"/>
        <end position="333"/>
    </location>
</feature>
<dbReference type="eggNOG" id="KOG3656">
    <property type="taxonomic scope" value="Eukaryota"/>
</dbReference>
<evidence type="ECO:0000313" key="11">
    <source>
        <dbReference type="EMBL" id="EDO36485.1"/>
    </source>
</evidence>
<evidence type="ECO:0000256" key="8">
    <source>
        <dbReference type="ARBA" id="ARBA00023224"/>
    </source>
</evidence>
<evidence type="ECO:0000256" key="7">
    <source>
        <dbReference type="ARBA" id="ARBA00023170"/>
    </source>
</evidence>
<evidence type="ECO:0000256" key="1">
    <source>
        <dbReference type="ARBA" id="ARBA00004651"/>
    </source>
</evidence>
<dbReference type="InParanoid" id="A7SIK3"/>
<feature type="transmembrane region" description="Helical" evidence="9">
    <location>
        <begin position="62"/>
        <end position="80"/>
    </location>
</feature>
<dbReference type="GO" id="GO:0007602">
    <property type="term" value="P:phototransduction"/>
    <property type="evidence" value="ECO:0000318"/>
    <property type="project" value="GO_Central"/>
</dbReference>
<accession>A7SIK3</accession>
<feature type="transmembrane region" description="Helical" evidence="9">
    <location>
        <begin position="282"/>
        <end position="303"/>
    </location>
</feature>
<dbReference type="Pfam" id="PF00001">
    <property type="entry name" value="7tm_1"/>
    <property type="match status" value="1"/>
</dbReference>
<evidence type="ECO:0000256" key="4">
    <source>
        <dbReference type="ARBA" id="ARBA00022989"/>
    </source>
</evidence>
<keyword evidence="4 9" id="KW-1133">Transmembrane helix</keyword>
<gene>
    <name evidence="11" type="ORF">NEMVEDRAFT_v1g212817</name>
</gene>
<organism evidence="11 12">
    <name type="scientific">Nematostella vectensis</name>
    <name type="common">Starlet sea anemone</name>
    <dbReference type="NCBI Taxonomy" id="45351"/>
    <lineage>
        <taxon>Eukaryota</taxon>
        <taxon>Metazoa</taxon>
        <taxon>Cnidaria</taxon>
        <taxon>Anthozoa</taxon>
        <taxon>Hexacorallia</taxon>
        <taxon>Actiniaria</taxon>
        <taxon>Edwardsiidae</taxon>
        <taxon>Nematostella</taxon>
    </lineage>
</organism>
<dbReference type="CDD" id="cd00637">
    <property type="entry name" value="7tm_classA_rhodopsin-like"/>
    <property type="match status" value="1"/>
</dbReference>
<feature type="transmembrane region" description="Helical" evidence="9">
    <location>
        <begin position="190"/>
        <end position="212"/>
    </location>
</feature>
<evidence type="ECO:0000259" key="10">
    <source>
        <dbReference type="PROSITE" id="PS50262"/>
    </source>
</evidence>
<evidence type="ECO:0000256" key="2">
    <source>
        <dbReference type="ARBA" id="ARBA00022475"/>
    </source>
</evidence>
<feature type="transmembrane region" description="Helical" evidence="9">
    <location>
        <begin position="30"/>
        <end position="50"/>
    </location>
</feature>
<dbReference type="STRING" id="45351.A7SIK3"/>
<dbReference type="GO" id="GO:0071482">
    <property type="term" value="P:cellular response to light stimulus"/>
    <property type="evidence" value="ECO:0000318"/>
    <property type="project" value="GO_Central"/>
</dbReference>
<keyword evidence="5" id="KW-0297">G-protein coupled receptor</keyword>
<dbReference type="GO" id="GO:0007186">
    <property type="term" value="P:G protein-coupled receptor signaling pathway"/>
    <property type="evidence" value="ECO:0000318"/>
    <property type="project" value="GO_Central"/>
</dbReference>
<dbReference type="PRINTS" id="PR00237">
    <property type="entry name" value="GPCRRHODOPSN"/>
</dbReference>
<dbReference type="OMA" id="NTNACAL"/>
<evidence type="ECO:0000256" key="5">
    <source>
        <dbReference type="ARBA" id="ARBA00023040"/>
    </source>
</evidence>
<dbReference type="PhylomeDB" id="A7SIK3"/>
<dbReference type="GO" id="GO:0008020">
    <property type="term" value="F:G protein-coupled photoreceptor activity"/>
    <property type="evidence" value="ECO:0000318"/>
    <property type="project" value="GO_Central"/>
</dbReference>
<protein>
    <recommendedName>
        <fullName evidence="10">G-protein coupled receptors family 1 profile domain-containing protein</fullName>
    </recommendedName>
</protein>
<keyword evidence="7" id="KW-0675">Receptor</keyword>
<dbReference type="OrthoDB" id="10044919at2759"/>
<keyword evidence="8" id="KW-0807">Transducer</keyword>
<evidence type="ECO:0000313" key="12">
    <source>
        <dbReference type="Proteomes" id="UP000001593"/>
    </source>
</evidence>
<keyword evidence="6 9" id="KW-0472">Membrane</keyword>
<dbReference type="EMBL" id="DS469669">
    <property type="protein sequence ID" value="EDO36485.1"/>
    <property type="molecule type" value="Genomic_DNA"/>
</dbReference>
<feature type="transmembrane region" description="Helical" evidence="9">
    <location>
        <begin position="140"/>
        <end position="161"/>
    </location>
</feature>
<reference evidence="11 12" key="1">
    <citation type="journal article" date="2007" name="Science">
        <title>Sea anemone genome reveals ancestral eumetazoan gene repertoire and genomic organization.</title>
        <authorList>
            <person name="Putnam N.H."/>
            <person name="Srivastava M."/>
            <person name="Hellsten U."/>
            <person name="Dirks B."/>
            <person name="Chapman J."/>
            <person name="Salamov A."/>
            <person name="Terry A."/>
            <person name="Shapiro H."/>
            <person name="Lindquist E."/>
            <person name="Kapitonov V.V."/>
            <person name="Jurka J."/>
            <person name="Genikhovich G."/>
            <person name="Grigoriev I.V."/>
            <person name="Lucas S.M."/>
            <person name="Steele R.E."/>
            <person name="Finnerty J.R."/>
            <person name="Technau U."/>
            <person name="Martindale M.Q."/>
            <person name="Rokhsar D.S."/>
        </authorList>
    </citation>
    <scope>NUCLEOTIDE SEQUENCE [LARGE SCALE GENOMIC DNA]</scope>
    <source>
        <strain evidence="12">CH2 X CH6</strain>
    </source>
</reference>
<dbReference type="Proteomes" id="UP000001593">
    <property type="component" value="Unassembled WGS sequence"/>
</dbReference>
<dbReference type="PANTHER" id="PTHR22752">
    <property type="entry name" value="G PROTEIN-COUPLED RECEPTOR"/>
    <property type="match status" value="1"/>
</dbReference>
<dbReference type="AlphaFoldDB" id="A7SIK3"/>
<dbReference type="SUPFAM" id="SSF81321">
    <property type="entry name" value="Family A G protein-coupled receptor-like"/>
    <property type="match status" value="1"/>
</dbReference>
<dbReference type="InterPro" id="IPR000276">
    <property type="entry name" value="GPCR_Rhodpsn"/>
</dbReference>
<evidence type="ECO:0000256" key="3">
    <source>
        <dbReference type="ARBA" id="ARBA00022692"/>
    </source>
</evidence>
<proteinExistence type="predicted"/>
<dbReference type="GO" id="GO:0005886">
    <property type="term" value="C:plasma membrane"/>
    <property type="evidence" value="ECO:0000318"/>
    <property type="project" value="GO_Central"/>
</dbReference>
<keyword evidence="3 9" id="KW-0812">Transmembrane</keyword>